<name>A0A5D8ZA35_9GAMM</name>
<dbReference type="OrthoDB" id="9790889at2"/>
<feature type="domain" description="Extradiol ring-cleavage dioxygenase class III enzyme subunit B" evidence="6">
    <location>
        <begin position="34"/>
        <end position="245"/>
    </location>
</feature>
<dbReference type="InterPro" id="IPR004183">
    <property type="entry name" value="Xdiol_dOase_suB"/>
</dbReference>
<accession>A0A5D8ZA35</accession>
<keyword evidence="5" id="KW-0560">Oxidoreductase</keyword>
<dbReference type="GO" id="GO:0008198">
    <property type="term" value="F:ferrous iron binding"/>
    <property type="evidence" value="ECO:0007669"/>
    <property type="project" value="InterPro"/>
</dbReference>
<evidence type="ECO:0000256" key="4">
    <source>
        <dbReference type="ARBA" id="ARBA00022833"/>
    </source>
</evidence>
<keyword evidence="4" id="KW-0862">Zinc</keyword>
<dbReference type="CDD" id="cd07363">
    <property type="entry name" value="45_DOPA_Dioxygenase"/>
    <property type="match status" value="1"/>
</dbReference>
<protein>
    <submittedName>
        <fullName evidence="7">Dioxygenase</fullName>
    </submittedName>
</protein>
<gene>
    <name evidence="7" type="ORF">FW784_01610</name>
</gene>
<proteinExistence type="inferred from homology"/>
<evidence type="ECO:0000256" key="2">
    <source>
        <dbReference type="ARBA" id="ARBA00007581"/>
    </source>
</evidence>
<dbReference type="Proteomes" id="UP000323164">
    <property type="component" value="Unassembled WGS sequence"/>
</dbReference>
<sequence length="257" mass="27615">MTAPALFVSHGSPMFAVEPGRLGPALEALGRGLRDVRAVVVVSPHWQSHGVHVGAAAQPDTVHDFGGFPDALYRLRYDAPGSPEIAAEVIDVLRDAGIEATPDALRGRDHGAWVPLRYLRPQADLPVVQVSLPHELDGAGALRLGKALAPLRERGVLVVGSGSLTHNLFEFRATVHDPEYAQAFADWVREAVLRRDVDALVDYRARAPHAVRAHPTEEHFLPLLVALAAAGSDAPHWIEGGMTYGTLSMDSCAWGHA</sequence>
<comment type="caution">
    <text evidence="7">The sequence shown here is derived from an EMBL/GenBank/DDBJ whole genome shotgun (WGS) entry which is preliminary data.</text>
</comment>
<organism evidence="7 8">
    <name type="scientific">Cognatilysobacter lacus</name>
    <dbReference type="NCBI Taxonomy" id="1643323"/>
    <lineage>
        <taxon>Bacteria</taxon>
        <taxon>Pseudomonadati</taxon>
        <taxon>Pseudomonadota</taxon>
        <taxon>Gammaproteobacteria</taxon>
        <taxon>Lysobacterales</taxon>
        <taxon>Lysobacteraceae</taxon>
        <taxon>Cognatilysobacter</taxon>
    </lineage>
</organism>
<evidence type="ECO:0000256" key="3">
    <source>
        <dbReference type="ARBA" id="ARBA00022723"/>
    </source>
</evidence>
<comment type="cofactor">
    <cofactor evidence="1">
        <name>Zn(2+)</name>
        <dbReference type="ChEBI" id="CHEBI:29105"/>
    </cofactor>
</comment>
<evidence type="ECO:0000256" key="5">
    <source>
        <dbReference type="ARBA" id="ARBA00023002"/>
    </source>
</evidence>
<dbReference type="RefSeq" id="WP_149351610.1">
    <property type="nucleotide sequence ID" value="NZ_VTRV01000008.1"/>
</dbReference>
<dbReference type="PANTHER" id="PTHR30096">
    <property type="entry name" value="4,5-DOPA DIOXYGENASE EXTRADIOL-LIKE PROTEIN"/>
    <property type="match status" value="1"/>
</dbReference>
<dbReference type="GO" id="GO:0016702">
    <property type="term" value="F:oxidoreductase activity, acting on single donors with incorporation of molecular oxygen, incorporation of two atoms of oxygen"/>
    <property type="evidence" value="ECO:0007669"/>
    <property type="project" value="UniProtKB-ARBA"/>
</dbReference>
<evidence type="ECO:0000313" key="7">
    <source>
        <dbReference type="EMBL" id="TZF91500.1"/>
    </source>
</evidence>
<dbReference type="PIRSF" id="PIRSF006157">
    <property type="entry name" value="Doxgns_DODA"/>
    <property type="match status" value="1"/>
</dbReference>
<dbReference type="EMBL" id="VTRV01000008">
    <property type="protein sequence ID" value="TZF91500.1"/>
    <property type="molecule type" value="Genomic_DNA"/>
</dbReference>
<evidence type="ECO:0000256" key="1">
    <source>
        <dbReference type="ARBA" id="ARBA00001947"/>
    </source>
</evidence>
<dbReference type="Gene3D" id="3.40.830.10">
    <property type="entry name" value="LigB-like"/>
    <property type="match status" value="1"/>
</dbReference>
<dbReference type="AlphaFoldDB" id="A0A5D8ZA35"/>
<dbReference type="GO" id="GO:0008270">
    <property type="term" value="F:zinc ion binding"/>
    <property type="evidence" value="ECO:0007669"/>
    <property type="project" value="InterPro"/>
</dbReference>
<dbReference type="InterPro" id="IPR014436">
    <property type="entry name" value="Extradiol_dOase_DODA"/>
</dbReference>
<keyword evidence="7" id="KW-0223">Dioxygenase</keyword>
<dbReference type="PANTHER" id="PTHR30096:SF0">
    <property type="entry name" value="4,5-DOPA DIOXYGENASE EXTRADIOL-LIKE PROTEIN"/>
    <property type="match status" value="1"/>
</dbReference>
<reference evidence="7 8" key="1">
    <citation type="submission" date="2019-08" db="EMBL/GenBank/DDBJ databases">
        <title>Draft genome sequence of Lysobacter sp. UKS-15.</title>
        <authorList>
            <person name="Im W.-T."/>
        </authorList>
    </citation>
    <scope>NUCLEOTIDE SEQUENCE [LARGE SCALE GENOMIC DNA]</scope>
    <source>
        <strain evidence="7 8">UKS-15</strain>
    </source>
</reference>
<evidence type="ECO:0000313" key="8">
    <source>
        <dbReference type="Proteomes" id="UP000323164"/>
    </source>
</evidence>
<dbReference type="Pfam" id="PF02900">
    <property type="entry name" value="LigB"/>
    <property type="match status" value="1"/>
</dbReference>
<evidence type="ECO:0000259" key="6">
    <source>
        <dbReference type="Pfam" id="PF02900"/>
    </source>
</evidence>
<comment type="similarity">
    <text evidence="2">Belongs to the DODA-type extradiol aromatic ring-opening dioxygenase family.</text>
</comment>
<dbReference type="SUPFAM" id="SSF53213">
    <property type="entry name" value="LigB-like"/>
    <property type="match status" value="1"/>
</dbReference>
<keyword evidence="3" id="KW-0479">Metal-binding</keyword>
<keyword evidence="8" id="KW-1185">Reference proteome</keyword>